<dbReference type="GO" id="GO:0009753">
    <property type="term" value="P:response to jasmonic acid"/>
    <property type="evidence" value="ECO:0007669"/>
    <property type="project" value="UniProtKB-ARBA"/>
</dbReference>
<dbReference type="InterPro" id="IPR001128">
    <property type="entry name" value="Cyt_P450"/>
</dbReference>
<keyword evidence="4 13" id="KW-0812">Transmembrane</keyword>
<comment type="subcellular location">
    <subcellularLocation>
        <location evidence="1">Membrane</location>
        <topology evidence="1">Single-pass membrane protein</topology>
    </subcellularLocation>
</comment>
<evidence type="ECO:0000313" key="14">
    <source>
        <dbReference type="EMBL" id="KAG6407113.1"/>
    </source>
</evidence>
<evidence type="ECO:0000256" key="6">
    <source>
        <dbReference type="ARBA" id="ARBA00022989"/>
    </source>
</evidence>
<proteinExistence type="inferred from homology"/>
<dbReference type="SUPFAM" id="SSF48264">
    <property type="entry name" value="Cytochrome P450"/>
    <property type="match status" value="1"/>
</dbReference>
<dbReference type="InterPro" id="IPR002401">
    <property type="entry name" value="Cyt_P450_E_grp-I"/>
</dbReference>
<dbReference type="PRINTS" id="PR00463">
    <property type="entry name" value="EP450I"/>
</dbReference>
<keyword evidence="7 12" id="KW-0560">Oxidoreductase</keyword>
<evidence type="ECO:0000256" key="11">
    <source>
        <dbReference type="PIRSR" id="PIRSR602401-1"/>
    </source>
</evidence>
<comment type="cofactor">
    <cofactor evidence="11">
        <name>heme</name>
        <dbReference type="ChEBI" id="CHEBI:30413"/>
    </cofactor>
</comment>
<feature type="transmembrane region" description="Helical" evidence="13">
    <location>
        <begin position="42"/>
        <end position="64"/>
    </location>
</feature>
<evidence type="ECO:0000256" key="1">
    <source>
        <dbReference type="ARBA" id="ARBA00004167"/>
    </source>
</evidence>
<dbReference type="GO" id="GO:0016712">
    <property type="term" value="F:oxidoreductase activity, acting on paired donors, with incorporation or reduction of molecular oxygen, reduced flavin or flavoprotein as one donor, and incorporation of one atom of oxygen"/>
    <property type="evidence" value="ECO:0007669"/>
    <property type="project" value="UniProtKB-ARBA"/>
</dbReference>
<evidence type="ECO:0000256" key="2">
    <source>
        <dbReference type="ARBA" id="ARBA00010617"/>
    </source>
</evidence>
<dbReference type="FunFam" id="1.10.630.10:FF:000029">
    <property type="entry name" value="Cytochrome P450 734A1"/>
    <property type="match status" value="1"/>
</dbReference>
<keyword evidence="15" id="KW-1185">Reference proteome</keyword>
<protein>
    <recommendedName>
        <fullName evidence="16">Cytochrome P450, family 72, subfamily C, polypeptide 1</fullName>
    </recommendedName>
</protein>
<gene>
    <name evidence="14" type="ORF">SASPL_130095</name>
</gene>
<dbReference type="EMBL" id="PNBA02000011">
    <property type="protein sequence ID" value="KAG6407113.1"/>
    <property type="molecule type" value="Genomic_DNA"/>
</dbReference>
<dbReference type="PROSITE" id="PS00086">
    <property type="entry name" value="CYTOCHROME_P450"/>
    <property type="match status" value="1"/>
</dbReference>
<evidence type="ECO:0000256" key="13">
    <source>
        <dbReference type="SAM" id="Phobius"/>
    </source>
</evidence>
<dbReference type="Pfam" id="PF00067">
    <property type="entry name" value="p450"/>
    <property type="match status" value="1"/>
</dbReference>
<sequence>MIVLSKHTAWQARARDEVMQVLGTNETDSQELSRLQIVRKRVFMEVLYTIVVLFSAVFISYNAWKFLKQTWFEPRKVEQRLRQQGFSGNSYRFMVGDSKEMAAMAIEALSKPIPFSNDIAPRVIPFIHHSLLKYGENCFMWFGSNPAIVISDHQMIKEIMSKNYVFLKTSSPLDKLLTRGLATYEADKWAKHRRLLNPAFHLEKLKLMLPSMYLSCGDMLSNLDKMVPSDGECEVDVWPHLQALTSDVISRTAFGSRYEEGRKIFELQKEQGTLLLKAAQMLYFPGWRFLPTKTNRRMAQISKEVDSLILGIINKRKQLAEAGEITESTDLLGLMLESNFNENGEKIEMSLRDLIDECKLFYIAGQESTASLLTWTMILLSKHPDWQARARDEVMQVLGTNESDFQELNRLQIVSMIFHEVLRLYPGAVMLSRTIHDETRVGDVTLPAGVSLYLAMLPLQHDCEIWGKDANEFNPERFGEGVSKATNGKLVYFPFGGGPRICIGQNFAMLEAKMALALVLKRYWFELSPSYAHAPNMVLSLHPQHGAPLILHRIH</sequence>
<comment type="similarity">
    <text evidence="2 12">Belongs to the cytochrome P450 family.</text>
</comment>
<evidence type="ECO:0000256" key="10">
    <source>
        <dbReference type="ARBA" id="ARBA00023136"/>
    </source>
</evidence>
<evidence type="ECO:0000256" key="5">
    <source>
        <dbReference type="ARBA" id="ARBA00022723"/>
    </source>
</evidence>
<dbReference type="GO" id="GO:0005506">
    <property type="term" value="F:iron ion binding"/>
    <property type="evidence" value="ECO:0007669"/>
    <property type="project" value="InterPro"/>
</dbReference>
<dbReference type="InterPro" id="IPR036396">
    <property type="entry name" value="Cyt_P450_sf"/>
</dbReference>
<dbReference type="GO" id="GO:0009820">
    <property type="term" value="P:alkaloid metabolic process"/>
    <property type="evidence" value="ECO:0007669"/>
    <property type="project" value="UniProtKB-ARBA"/>
</dbReference>
<organism evidence="14">
    <name type="scientific">Salvia splendens</name>
    <name type="common">Scarlet sage</name>
    <dbReference type="NCBI Taxonomy" id="180675"/>
    <lineage>
        <taxon>Eukaryota</taxon>
        <taxon>Viridiplantae</taxon>
        <taxon>Streptophyta</taxon>
        <taxon>Embryophyta</taxon>
        <taxon>Tracheophyta</taxon>
        <taxon>Spermatophyta</taxon>
        <taxon>Magnoliopsida</taxon>
        <taxon>eudicotyledons</taxon>
        <taxon>Gunneridae</taxon>
        <taxon>Pentapetalae</taxon>
        <taxon>asterids</taxon>
        <taxon>lamiids</taxon>
        <taxon>Lamiales</taxon>
        <taxon>Lamiaceae</taxon>
        <taxon>Nepetoideae</taxon>
        <taxon>Mentheae</taxon>
        <taxon>Salviinae</taxon>
        <taxon>Salvia</taxon>
        <taxon>Salvia subgen. Calosphace</taxon>
        <taxon>core Calosphace</taxon>
    </lineage>
</organism>
<dbReference type="InterPro" id="IPR050665">
    <property type="entry name" value="Cytochrome_P450_Monooxygen"/>
</dbReference>
<dbReference type="PANTHER" id="PTHR24282">
    <property type="entry name" value="CYTOCHROME P450 FAMILY MEMBER"/>
    <property type="match status" value="1"/>
</dbReference>
<feature type="binding site" description="axial binding residue" evidence="11">
    <location>
        <position position="502"/>
    </location>
    <ligand>
        <name>heme</name>
        <dbReference type="ChEBI" id="CHEBI:30413"/>
    </ligand>
    <ligandPart>
        <name>Fe</name>
        <dbReference type="ChEBI" id="CHEBI:18248"/>
    </ligandPart>
</feature>
<keyword evidence="3 11" id="KW-0349">Heme</keyword>
<evidence type="ECO:0000256" key="9">
    <source>
        <dbReference type="ARBA" id="ARBA00023033"/>
    </source>
</evidence>
<dbReference type="InterPro" id="IPR017972">
    <property type="entry name" value="Cyt_P450_CS"/>
</dbReference>
<dbReference type="AlphaFoldDB" id="A0A8X8ZJP9"/>
<dbReference type="PANTHER" id="PTHR24282:SF255">
    <property type="entry name" value="CYTOCHROME P450 72A11-RELATED"/>
    <property type="match status" value="1"/>
</dbReference>
<keyword evidence="5 11" id="KW-0479">Metal-binding</keyword>
<comment type="caution">
    <text evidence="14">The sequence shown here is derived from an EMBL/GenBank/DDBJ whole genome shotgun (WGS) entry which is preliminary data.</text>
</comment>
<dbReference type="GO" id="GO:0020037">
    <property type="term" value="F:heme binding"/>
    <property type="evidence" value="ECO:0007669"/>
    <property type="project" value="InterPro"/>
</dbReference>
<evidence type="ECO:0000256" key="3">
    <source>
        <dbReference type="ARBA" id="ARBA00022617"/>
    </source>
</evidence>
<evidence type="ECO:0000256" key="4">
    <source>
        <dbReference type="ARBA" id="ARBA00022692"/>
    </source>
</evidence>
<keyword evidence="8 11" id="KW-0408">Iron</keyword>
<evidence type="ECO:0000256" key="7">
    <source>
        <dbReference type="ARBA" id="ARBA00023002"/>
    </source>
</evidence>
<accession>A0A8X8ZJP9</accession>
<keyword evidence="10 13" id="KW-0472">Membrane</keyword>
<dbReference type="Gene3D" id="1.10.630.10">
    <property type="entry name" value="Cytochrome P450"/>
    <property type="match status" value="1"/>
</dbReference>
<evidence type="ECO:0000256" key="12">
    <source>
        <dbReference type="RuleBase" id="RU000461"/>
    </source>
</evidence>
<keyword evidence="6 13" id="KW-1133">Transmembrane helix</keyword>
<evidence type="ECO:0000256" key="8">
    <source>
        <dbReference type="ARBA" id="ARBA00023004"/>
    </source>
</evidence>
<evidence type="ECO:0000313" key="15">
    <source>
        <dbReference type="Proteomes" id="UP000298416"/>
    </source>
</evidence>
<evidence type="ECO:0008006" key="16">
    <source>
        <dbReference type="Google" id="ProtNLM"/>
    </source>
</evidence>
<dbReference type="PRINTS" id="PR00385">
    <property type="entry name" value="P450"/>
</dbReference>
<keyword evidence="9 12" id="KW-0503">Monooxygenase</keyword>
<name>A0A8X8ZJP9_SALSN</name>
<reference evidence="14" key="1">
    <citation type="submission" date="2018-01" db="EMBL/GenBank/DDBJ databases">
        <authorList>
            <person name="Mao J.F."/>
        </authorList>
    </citation>
    <scope>NUCLEOTIDE SEQUENCE</scope>
    <source>
        <strain evidence="14">Huo1</strain>
        <tissue evidence="14">Leaf</tissue>
    </source>
</reference>
<dbReference type="Proteomes" id="UP000298416">
    <property type="component" value="Unassembled WGS sequence"/>
</dbReference>
<reference evidence="14" key="2">
    <citation type="submission" date="2020-08" db="EMBL/GenBank/DDBJ databases">
        <title>Plant Genome Project.</title>
        <authorList>
            <person name="Zhang R.-G."/>
        </authorList>
    </citation>
    <scope>NUCLEOTIDE SEQUENCE</scope>
    <source>
        <strain evidence="14">Huo1</strain>
        <tissue evidence="14">Leaf</tissue>
    </source>
</reference>
<dbReference type="GO" id="GO:0016114">
    <property type="term" value="P:terpenoid biosynthetic process"/>
    <property type="evidence" value="ECO:0007669"/>
    <property type="project" value="UniProtKB-ARBA"/>
</dbReference>
<dbReference type="GO" id="GO:0016020">
    <property type="term" value="C:membrane"/>
    <property type="evidence" value="ECO:0007669"/>
    <property type="project" value="UniProtKB-SubCell"/>
</dbReference>